<dbReference type="Gene3D" id="3.30.450.30">
    <property type="entry name" value="Dynein light chain 2a, cytoplasmic"/>
    <property type="match status" value="1"/>
</dbReference>
<name>A0A507BZH1_9FUNG</name>
<evidence type="ECO:0000259" key="3">
    <source>
        <dbReference type="Pfam" id="PF03259"/>
    </source>
</evidence>
<dbReference type="GO" id="GO:0060090">
    <property type="term" value="F:molecular adaptor activity"/>
    <property type="evidence" value="ECO:0007669"/>
    <property type="project" value="InterPro"/>
</dbReference>
<accession>A0A507BZH1</accession>
<evidence type="ECO:0000313" key="4">
    <source>
        <dbReference type="EMBL" id="TPX31204.1"/>
    </source>
</evidence>
<dbReference type="InterPro" id="IPR004942">
    <property type="entry name" value="Roadblock/LAMTOR2_dom"/>
</dbReference>
<feature type="compositionally biased region" description="Polar residues" evidence="2">
    <location>
        <begin position="67"/>
        <end position="77"/>
    </location>
</feature>
<dbReference type="InterPro" id="IPR037587">
    <property type="entry name" value="LAMTOR2-like"/>
</dbReference>
<comment type="similarity">
    <text evidence="1">Belongs to the GAMAD family.</text>
</comment>
<dbReference type="GO" id="GO:0032008">
    <property type="term" value="P:positive regulation of TOR signaling"/>
    <property type="evidence" value="ECO:0007669"/>
    <property type="project" value="InterPro"/>
</dbReference>
<dbReference type="Proteomes" id="UP000319731">
    <property type="component" value="Unassembled WGS sequence"/>
</dbReference>
<dbReference type="Pfam" id="PF03259">
    <property type="entry name" value="Robl_LC7"/>
    <property type="match status" value="1"/>
</dbReference>
<dbReference type="STRING" id="1806994.A0A507BZH1"/>
<dbReference type="GO" id="GO:0005085">
    <property type="term" value="F:guanyl-nucleotide exchange factor activity"/>
    <property type="evidence" value="ECO:0007669"/>
    <property type="project" value="InterPro"/>
</dbReference>
<dbReference type="RefSeq" id="XP_031022696.1">
    <property type="nucleotide sequence ID" value="XM_031171347.1"/>
</dbReference>
<dbReference type="AlphaFoldDB" id="A0A507BZH1"/>
<organism evidence="4 5">
    <name type="scientific">Synchytrium microbalum</name>
    <dbReference type="NCBI Taxonomy" id="1806994"/>
    <lineage>
        <taxon>Eukaryota</taxon>
        <taxon>Fungi</taxon>
        <taxon>Fungi incertae sedis</taxon>
        <taxon>Chytridiomycota</taxon>
        <taxon>Chytridiomycota incertae sedis</taxon>
        <taxon>Chytridiomycetes</taxon>
        <taxon>Synchytriales</taxon>
        <taxon>Synchytriaceae</taxon>
        <taxon>Synchytrium</taxon>
    </lineage>
</organism>
<dbReference type="SUPFAM" id="SSF103196">
    <property type="entry name" value="Roadblock/LC7 domain"/>
    <property type="match status" value="1"/>
</dbReference>
<dbReference type="GeneID" id="42006644"/>
<sequence>MLALKPKVLSSVLGQTVTGGVIVALLLNADGSVLASSGSDDREAKIIASVASSIWKTFDKSSHLIPSDNSNYPTPQASRRGGGRSRSGGAVPPPVVDQLKEFACDHKDRGRLCMIRISKLLLCIAASEDTPLGVLMAKGRALRDSLESPLSSIGI</sequence>
<evidence type="ECO:0000256" key="1">
    <source>
        <dbReference type="ARBA" id="ARBA00007191"/>
    </source>
</evidence>
<evidence type="ECO:0000256" key="2">
    <source>
        <dbReference type="SAM" id="MobiDB-lite"/>
    </source>
</evidence>
<evidence type="ECO:0000313" key="5">
    <source>
        <dbReference type="Proteomes" id="UP000319731"/>
    </source>
</evidence>
<gene>
    <name evidence="4" type="ORF">SmJEL517_g05421</name>
</gene>
<dbReference type="OrthoDB" id="271745at2759"/>
<dbReference type="PANTHER" id="PTHR13323">
    <property type="entry name" value="LATE ENDOSOMAL/LYSOSOMAL MP1 INTERACTING PROTEIN"/>
    <property type="match status" value="1"/>
</dbReference>
<proteinExistence type="inferred from homology"/>
<dbReference type="EMBL" id="QEAO01000049">
    <property type="protein sequence ID" value="TPX31204.1"/>
    <property type="molecule type" value="Genomic_DNA"/>
</dbReference>
<comment type="caution">
    <text evidence="4">The sequence shown here is derived from an EMBL/GenBank/DDBJ whole genome shotgun (WGS) entry which is preliminary data.</text>
</comment>
<keyword evidence="5" id="KW-1185">Reference proteome</keyword>
<feature type="region of interest" description="Disordered" evidence="2">
    <location>
        <begin position="66"/>
        <end position="91"/>
    </location>
</feature>
<feature type="domain" description="Roadblock/LAMTOR2" evidence="3">
    <location>
        <begin position="17"/>
        <end position="65"/>
    </location>
</feature>
<protein>
    <recommendedName>
        <fullName evidence="3">Roadblock/LAMTOR2 domain-containing protein</fullName>
    </recommendedName>
</protein>
<reference evidence="4 5" key="1">
    <citation type="journal article" date="2019" name="Sci. Rep.">
        <title>Comparative genomics of chytrid fungi reveal insights into the obligate biotrophic and pathogenic lifestyle of Synchytrium endobioticum.</title>
        <authorList>
            <person name="van de Vossenberg B.T.L.H."/>
            <person name="Warris S."/>
            <person name="Nguyen H.D.T."/>
            <person name="van Gent-Pelzer M.P.E."/>
            <person name="Joly D.L."/>
            <person name="van de Geest H.C."/>
            <person name="Bonants P.J.M."/>
            <person name="Smith D.S."/>
            <person name="Levesque C.A."/>
            <person name="van der Lee T.A.J."/>
        </authorList>
    </citation>
    <scope>NUCLEOTIDE SEQUENCE [LARGE SCALE GENOMIC DNA]</scope>
    <source>
        <strain evidence="4 5">JEL517</strain>
    </source>
</reference>